<dbReference type="Proteomes" id="UP000051176">
    <property type="component" value="Unassembled WGS sequence"/>
</dbReference>
<keyword evidence="1" id="KW-0812">Transmembrane</keyword>
<dbReference type="AlphaFoldDB" id="A0A0R1H2A8"/>
<feature type="transmembrane region" description="Helical" evidence="1">
    <location>
        <begin position="12"/>
        <end position="31"/>
    </location>
</feature>
<protein>
    <submittedName>
        <fullName evidence="2">Uncharacterized protein</fullName>
    </submittedName>
</protein>
<accession>A0A0R1H2A8</accession>
<dbReference type="OrthoDB" id="2285439at2"/>
<keyword evidence="3" id="KW-1185">Reference proteome</keyword>
<comment type="caution">
    <text evidence="2">The sequence shown here is derived from an EMBL/GenBank/DDBJ whole genome shotgun (WGS) entry which is preliminary data.</text>
</comment>
<gene>
    <name evidence="2" type="ORF">FD07_GL000222</name>
</gene>
<keyword evidence="1" id="KW-1133">Transmembrane helix</keyword>
<sequence>MKRPKVGNPRHIIGLFLTVIILATTVILPATNISASKISGKQALRTERKTFIKKNQKALKAATLNAKGLSIAWKDVLQHKIKLLNRLKKTVAQEKGTVYSAKQAKTLTRKINKLHKKYATKLKKLKRQRQSANIVYGSYVDGNYVSFMKEKVKQVGNRTYVLWGIHEHNGKFTNYGGHGAGFTVG</sequence>
<evidence type="ECO:0000256" key="1">
    <source>
        <dbReference type="SAM" id="Phobius"/>
    </source>
</evidence>
<evidence type="ECO:0000313" key="3">
    <source>
        <dbReference type="Proteomes" id="UP000051176"/>
    </source>
</evidence>
<name>A0A0R1H2A8_9LACO</name>
<evidence type="ECO:0000313" key="2">
    <source>
        <dbReference type="EMBL" id="KRK37354.1"/>
    </source>
</evidence>
<dbReference type="EMBL" id="AZCZ01000011">
    <property type="protein sequence ID" value="KRK37354.1"/>
    <property type="molecule type" value="Genomic_DNA"/>
</dbReference>
<organism evidence="2 3">
    <name type="scientific">Levilactobacillus parabrevis ATCC 53295</name>
    <dbReference type="NCBI Taxonomy" id="1267003"/>
    <lineage>
        <taxon>Bacteria</taxon>
        <taxon>Bacillati</taxon>
        <taxon>Bacillota</taxon>
        <taxon>Bacilli</taxon>
        <taxon>Lactobacillales</taxon>
        <taxon>Lactobacillaceae</taxon>
        <taxon>Levilactobacillus</taxon>
    </lineage>
</organism>
<reference evidence="2 3" key="1">
    <citation type="journal article" date="2015" name="Genome Announc.">
        <title>Expanding the biotechnology potential of lactobacilli through comparative genomics of 213 strains and associated genera.</title>
        <authorList>
            <person name="Sun Z."/>
            <person name="Harris H.M."/>
            <person name="McCann A."/>
            <person name="Guo C."/>
            <person name="Argimon S."/>
            <person name="Zhang W."/>
            <person name="Yang X."/>
            <person name="Jeffery I.B."/>
            <person name="Cooney J.C."/>
            <person name="Kagawa T.F."/>
            <person name="Liu W."/>
            <person name="Song Y."/>
            <person name="Salvetti E."/>
            <person name="Wrobel A."/>
            <person name="Rasinkangas P."/>
            <person name="Parkhill J."/>
            <person name="Rea M.C."/>
            <person name="O'Sullivan O."/>
            <person name="Ritari J."/>
            <person name="Douillard F.P."/>
            <person name="Paul Ross R."/>
            <person name="Yang R."/>
            <person name="Briner A.E."/>
            <person name="Felis G.E."/>
            <person name="de Vos W.M."/>
            <person name="Barrangou R."/>
            <person name="Klaenhammer T.R."/>
            <person name="Caufield P.W."/>
            <person name="Cui Y."/>
            <person name="Zhang H."/>
            <person name="O'Toole P.W."/>
        </authorList>
    </citation>
    <scope>NUCLEOTIDE SEQUENCE [LARGE SCALE GENOMIC DNA]</scope>
    <source>
        <strain evidence="2 3">ATCC 53295</strain>
    </source>
</reference>
<keyword evidence="1" id="KW-0472">Membrane</keyword>
<proteinExistence type="predicted"/>
<dbReference type="PATRIC" id="fig|1267003.4.peg.233"/>
<dbReference type="RefSeq" id="WP_020088713.1">
    <property type="nucleotide sequence ID" value="NZ_AZCZ01000011.1"/>
</dbReference>